<feature type="region of interest" description="Disordered" evidence="1">
    <location>
        <begin position="562"/>
        <end position="588"/>
    </location>
</feature>
<reference evidence="3 4" key="1">
    <citation type="submission" date="2016-09" db="EMBL/GenBank/DDBJ databases">
        <title>Extensive genetic diversity and differential bi-allelic expression allows diatom success in the polar Southern Ocean.</title>
        <authorList>
            <consortium name="DOE Joint Genome Institute"/>
            <person name="Mock T."/>
            <person name="Otillar R.P."/>
            <person name="Strauss J."/>
            <person name="Dupont C."/>
            <person name="Frickenhaus S."/>
            <person name="Maumus F."/>
            <person name="Mcmullan M."/>
            <person name="Sanges R."/>
            <person name="Schmutz J."/>
            <person name="Toseland A."/>
            <person name="Valas R."/>
            <person name="Veluchamy A."/>
            <person name="Ward B.J."/>
            <person name="Allen A."/>
            <person name="Barry K."/>
            <person name="Falciatore A."/>
            <person name="Ferrante M."/>
            <person name="Fortunato A.E."/>
            <person name="Gloeckner G."/>
            <person name="Gruber A."/>
            <person name="Hipkin R."/>
            <person name="Janech M."/>
            <person name="Kroth P."/>
            <person name="Leese F."/>
            <person name="Lindquist E."/>
            <person name="Lyon B.R."/>
            <person name="Martin J."/>
            <person name="Mayer C."/>
            <person name="Parker M."/>
            <person name="Quesneville H."/>
            <person name="Raymond J."/>
            <person name="Uhlig C."/>
            <person name="Valentin K.U."/>
            <person name="Worden A.Z."/>
            <person name="Armbrust E.V."/>
            <person name="Bowler C."/>
            <person name="Green B."/>
            <person name="Moulton V."/>
            <person name="Van Oosterhout C."/>
            <person name="Grigoriev I."/>
        </authorList>
    </citation>
    <scope>NUCLEOTIDE SEQUENCE [LARGE SCALE GENOMIC DNA]</scope>
    <source>
        <strain evidence="3 4">CCMP1102</strain>
    </source>
</reference>
<proteinExistence type="predicted"/>
<evidence type="ECO:0000313" key="4">
    <source>
        <dbReference type="Proteomes" id="UP000095751"/>
    </source>
</evidence>
<feature type="compositionally biased region" description="Basic and acidic residues" evidence="1">
    <location>
        <begin position="577"/>
        <end position="588"/>
    </location>
</feature>
<feature type="domain" description="DUF6824" evidence="2">
    <location>
        <begin position="443"/>
        <end position="535"/>
    </location>
</feature>
<evidence type="ECO:0000256" key="1">
    <source>
        <dbReference type="SAM" id="MobiDB-lite"/>
    </source>
</evidence>
<dbReference type="EMBL" id="KV784355">
    <property type="protein sequence ID" value="OEU19571.1"/>
    <property type="molecule type" value="Genomic_DNA"/>
</dbReference>
<evidence type="ECO:0000313" key="3">
    <source>
        <dbReference type="EMBL" id="OEU19571.1"/>
    </source>
</evidence>
<dbReference type="AlphaFoldDB" id="A0A1E7FN28"/>
<gene>
    <name evidence="3" type="ORF">FRACYDRAFT_235629</name>
</gene>
<evidence type="ECO:0000259" key="2">
    <source>
        <dbReference type="Pfam" id="PF20710"/>
    </source>
</evidence>
<name>A0A1E7FN28_9STRA</name>
<dbReference type="InterPro" id="IPR049227">
    <property type="entry name" value="DUF6824"/>
</dbReference>
<feature type="region of interest" description="Disordered" evidence="1">
    <location>
        <begin position="1"/>
        <end position="30"/>
    </location>
</feature>
<organism evidence="3 4">
    <name type="scientific">Fragilariopsis cylindrus CCMP1102</name>
    <dbReference type="NCBI Taxonomy" id="635003"/>
    <lineage>
        <taxon>Eukaryota</taxon>
        <taxon>Sar</taxon>
        <taxon>Stramenopiles</taxon>
        <taxon>Ochrophyta</taxon>
        <taxon>Bacillariophyta</taxon>
        <taxon>Bacillariophyceae</taxon>
        <taxon>Bacillariophycidae</taxon>
        <taxon>Bacillariales</taxon>
        <taxon>Bacillariaceae</taxon>
        <taxon>Fragilariopsis</taxon>
    </lineage>
</organism>
<feature type="compositionally biased region" description="Acidic residues" evidence="1">
    <location>
        <begin position="8"/>
        <end position="17"/>
    </location>
</feature>
<accession>A0A1E7FN28</accession>
<dbReference type="OrthoDB" id="52997at2759"/>
<sequence length="619" mass="70952">MKRRTTDQDGDDDDDVDDHNTVKQQQQHQQLVIDDIDDIIDDNNNDTTTTTSDDYNNTNNMFSKALLNLTFTDRNQIEEEIHGVSCMSIDETTPPKLIEESLVQFDLELDLIPIENKIAYNKVVSIMQSSYLLSTETKLRFLRSELFDSQKSAVRYTKYINVLLDIYGDYALQRPIRLQDLERRGSEELSFLKSGQYQLLPYRDRGGRRILAIVSNSKNYVPRRVLLKVFLYLTFVCVGGCKNDTETQRKGIVVVVYFPLCLYPYNANANTNTNTNTNENELENNGKKDTVNIAQWTKERMEAISLVCKVTPSRVAAIHICLPNSNKFKALASFYGVALKASNARTKLHLGNPIEIRYKLQQYGIPIDLIPSTDTGNIKLGNFKQWMKLRKNLEYQEQIQARTVNNDNNISIPPASDDSNVGKYDSEVVSTTNYIVECPLSNDVIFRRGKTMNYHLGNAKFQDLIESHIYEHSIDSDTSLLRRTEIEVDVFIEVVRGGGSSDSGRFLTWNMEKKWWIVMQSDDEIQKKIYNAFRDFRLKMLKVQQPQQKVQTITKLNSFFEQQQDGQKKKRHNSNNNDKDGSDCSRSDCGDENNGCNACGYFFSTDDGSYTYLDDGSSS</sequence>
<dbReference type="InParanoid" id="A0A1E7FN28"/>
<dbReference type="Proteomes" id="UP000095751">
    <property type="component" value="Unassembled WGS sequence"/>
</dbReference>
<dbReference type="KEGG" id="fcy:FRACYDRAFT_235629"/>
<protein>
    <recommendedName>
        <fullName evidence="2">DUF6824 domain-containing protein</fullName>
    </recommendedName>
</protein>
<keyword evidence="4" id="KW-1185">Reference proteome</keyword>
<dbReference type="Pfam" id="PF20710">
    <property type="entry name" value="DUF6824"/>
    <property type="match status" value="1"/>
</dbReference>